<gene>
    <name evidence="1" type="ORF">HMPREF0077_1660</name>
</gene>
<dbReference type="HOGENOM" id="CLU_3264876_0_0_9"/>
<evidence type="ECO:0000313" key="1">
    <source>
        <dbReference type="EMBL" id="EEI82293.1"/>
    </source>
</evidence>
<dbReference type="Proteomes" id="UP000003744">
    <property type="component" value="Unassembled WGS sequence"/>
</dbReference>
<organism evidence="1 2">
    <name type="scientific">Anaerococcus tetradius ATCC 35098</name>
    <dbReference type="NCBI Taxonomy" id="525255"/>
    <lineage>
        <taxon>Bacteria</taxon>
        <taxon>Bacillati</taxon>
        <taxon>Bacillota</taxon>
        <taxon>Tissierellia</taxon>
        <taxon>Tissierellales</taxon>
        <taxon>Peptoniphilaceae</taxon>
        <taxon>Anaerococcus</taxon>
    </lineage>
</organism>
<proteinExistence type="predicted"/>
<dbReference type="AlphaFoldDB" id="C2CJK0"/>
<protein>
    <submittedName>
        <fullName evidence="1">Uncharacterized protein</fullName>
    </submittedName>
</protein>
<evidence type="ECO:0000313" key="2">
    <source>
        <dbReference type="Proteomes" id="UP000003744"/>
    </source>
</evidence>
<comment type="caution">
    <text evidence="1">The sequence shown here is derived from an EMBL/GenBank/DDBJ whole genome shotgun (WGS) entry which is preliminary data.</text>
</comment>
<name>C2CJK0_9FIRM</name>
<sequence>MTKSRKDEIDLQWRSFFFSPVTNVTDYYYQKLYNNKKDIWR</sequence>
<dbReference type="EMBL" id="ACGC01000114">
    <property type="protein sequence ID" value="EEI82293.1"/>
    <property type="molecule type" value="Genomic_DNA"/>
</dbReference>
<accession>C2CJK0</accession>
<reference evidence="1 2" key="1">
    <citation type="submission" date="2009-01" db="EMBL/GenBank/DDBJ databases">
        <authorList>
            <person name="Qin X."/>
            <person name="Bachman B."/>
            <person name="Battles P."/>
            <person name="Bell A."/>
            <person name="Bess C."/>
            <person name="Bickham C."/>
            <person name="Chaboub L."/>
            <person name="Chen D."/>
            <person name="Coyle M."/>
            <person name="Deiros D.R."/>
            <person name="Dinh H."/>
            <person name="Forbes L."/>
            <person name="Fowler G."/>
            <person name="Francisco L."/>
            <person name="Fu Q."/>
            <person name="Gubbala S."/>
            <person name="Hale W."/>
            <person name="Han Y."/>
            <person name="Hemphill L."/>
            <person name="Highlander S.K."/>
            <person name="Hirani K."/>
            <person name="Hogues M."/>
            <person name="Jackson L."/>
            <person name="Jakkamsetti A."/>
            <person name="Javaid M."/>
            <person name="Jiang H."/>
            <person name="Korchina V."/>
            <person name="Kovar C."/>
            <person name="Lara F."/>
            <person name="Lee S."/>
            <person name="Mata R."/>
            <person name="Mathew T."/>
            <person name="Moen C."/>
            <person name="Morales K."/>
            <person name="Munidasa M."/>
            <person name="Nazareth L."/>
            <person name="Ngo R."/>
            <person name="Nguyen L."/>
            <person name="Okwuonu G."/>
            <person name="Ongeri F."/>
            <person name="Patil S."/>
            <person name="Petrosino J."/>
            <person name="Pham C."/>
            <person name="Pham P."/>
            <person name="Pu L.-L."/>
            <person name="Puazo M."/>
            <person name="Raj R."/>
            <person name="Reid J."/>
            <person name="Rouhana J."/>
            <person name="Saada N."/>
            <person name="Shang Y."/>
            <person name="Simmons D."/>
            <person name="Thornton R."/>
            <person name="Warren J."/>
            <person name="Weissenberger G."/>
            <person name="Zhang J."/>
            <person name="Zhang L."/>
            <person name="Zhou C."/>
            <person name="Zhu D."/>
            <person name="Muzny D."/>
            <person name="Worley K."/>
            <person name="Gibbs R."/>
        </authorList>
    </citation>
    <scope>NUCLEOTIDE SEQUENCE [LARGE SCALE GENOMIC DNA]</scope>
    <source>
        <strain evidence="1 2">ATCC 35098</strain>
    </source>
</reference>